<name>A0A5D8Z7V3_9GAMM</name>
<dbReference type="Pfam" id="PF01124">
    <property type="entry name" value="MAPEG"/>
    <property type="match status" value="1"/>
</dbReference>
<feature type="transmembrane region" description="Helical" evidence="5">
    <location>
        <begin position="156"/>
        <end position="177"/>
    </location>
</feature>
<evidence type="ECO:0000313" key="7">
    <source>
        <dbReference type="Proteomes" id="UP000323164"/>
    </source>
</evidence>
<accession>A0A5D8Z7V3</accession>
<feature type="transmembrane region" description="Helical" evidence="5">
    <location>
        <begin position="124"/>
        <end position="144"/>
    </location>
</feature>
<dbReference type="AlphaFoldDB" id="A0A5D8Z7V3"/>
<dbReference type="InterPro" id="IPR001129">
    <property type="entry name" value="Membr-assoc_MAPEG"/>
</dbReference>
<evidence type="ECO:0000256" key="4">
    <source>
        <dbReference type="ARBA" id="ARBA00023136"/>
    </source>
</evidence>
<dbReference type="InterPro" id="IPR023352">
    <property type="entry name" value="MAPEG-like_dom_sf"/>
</dbReference>
<dbReference type="RefSeq" id="WP_149351979.1">
    <property type="nucleotide sequence ID" value="NZ_VTRV01000023.1"/>
</dbReference>
<keyword evidence="7" id="KW-1185">Reference proteome</keyword>
<evidence type="ECO:0000256" key="3">
    <source>
        <dbReference type="ARBA" id="ARBA00022989"/>
    </source>
</evidence>
<reference evidence="6 7" key="1">
    <citation type="submission" date="2019-08" db="EMBL/GenBank/DDBJ databases">
        <title>Draft genome sequence of Lysobacter sp. UKS-15.</title>
        <authorList>
            <person name="Im W.-T."/>
        </authorList>
    </citation>
    <scope>NUCLEOTIDE SEQUENCE [LARGE SCALE GENOMIC DNA]</scope>
    <source>
        <strain evidence="6 7">UKS-15</strain>
    </source>
</reference>
<gene>
    <name evidence="6" type="ORF">FW784_03505</name>
</gene>
<organism evidence="6 7">
    <name type="scientific">Cognatilysobacter lacus</name>
    <dbReference type="NCBI Taxonomy" id="1643323"/>
    <lineage>
        <taxon>Bacteria</taxon>
        <taxon>Pseudomonadati</taxon>
        <taxon>Pseudomonadota</taxon>
        <taxon>Gammaproteobacteria</taxon>
        <taxon>Lysobacterales</taxon>
        <taxon>Lysobacteraceae</taxon>
        <taxon>Cognatilysobacter</taxon>
    </lineage>
</organism>
<evidence type="ECO:0000256" key="2">
    <source>
        <dbReference type="ARBA" id="ARBA00022692"/>
    </source>
</evidence>
<keyword evidence="4 5" id="KW-0472">Membrane</keyword>
<evidence type="ECO:0000256" key="5">
    <source>
        <dbReference type="SAM" id="Phobius"/>
    </source>
</evidence>
<dbReference type="PANTHER" id="PTHR31004:SF1">
    <property type="entry name" value="TRANSMEMBRANE PROTEIN 79"/>
    <property type="match status" value="1"/>
</dbReference>
<comment type="subcellular location">
    <subcellularLocation>
        <location evidence="1">Membrane</location>
    </subcellularLocation>
</comment>
<dbReference type="OrthoDB" id="582367at2"/>
<comment type="caution">
    <text evidence="6">The sequence shown here is derived from an EMBL/GenBank/DDBJ whole genome shotgun (WGS) entry which is preliminary data.</text>
</comment>
<dbReference type="EMBL" id="VTRV01000023">
    <property type="protein sequence ID" value="TZF90881.1"/>
    <property type="molecule type" value="Genomic_DNA"/>
</dbReference>
<evidence type="ECO:0000313" key="6">
    <source>
        <dbReference type="EMBL" id="TZF90881.1"/>
    </source>
</evidence>
<dbReference type="Gene3D" id="1.20.120.550">
    <property type="entry name" value="Membrane associated eicosanoid/glutathione metabolism-like domain"/>
    <property type="match status" value="1"/>
</dbReference>
<dbReference type="GO" id="GO:0005765">
    <property type="term" value="C:lysosomal membrane"/>
    <property type="evidence" value="ECO:0007669"/>
    <property type="project" value="TreeGrafter"/>
</dbReference>
<dbReference type="GO" id="GO:0045055">
    <property type="term" value="P:regulated exocytosis"/>
    <property type="evidence" value="ECO:0007669"/>
    <property type="project" value="TreeGrafter"/>
</dbReference>
<feature type="transmembrane region" description="Helical" evidence="5">
    <location>
        <begin position="45"/>
        <end position="67"/>
    </location>
</feature>
<dbReference type="PANTHER" id="PTHR31004">
    <property type="entry name" value="TRANSMEMBRANE PROTEIN 79"/>
    <property type="match status" value="1"/>
</dbReference>
<keyword evidence="2 5" id="KW-0812">Transmembrane</keyword>
<dbReference type="Proteomes" id="UP000323164">
    <property type="component" value="Unassembled WGS sequence"/>
</dbReference>
<protein>
    <submittedName>
        <fullName evidence="6">MAPEG family protein</fullName>
    </submittedName>
</protein>
<evidence type="ECO:0000256" key="1">
    <source>
        <dbReference type="ARBA" id="ARBA00004370"/>
    </source>
</evidence>
<proteinExistence type="predicted"/>
<keyword evidence="3 5" id="KW-1133">Transmembrane helix</keyword>
<dbReference type="SUPFAM" id="SSF161084">
    <property type="entry name" value="MAPEG domain-like"/>
    <property type="match status" value="1"/>
</dbReference>
<sequence length="178" mass="17840">MSLSTAQRGVVAGASQAMLLSLAVLGAAVASGALPAAPDTPAARVQLLAACSLAPLLALAACIAALAQHRFRTPADIDGSGLTAGTDRAKVLQALLQNTLEQLALALPAYAAWAALAPSHMVRALPGAALLFVAGRLLFARGYASGAAGRAMGFGLTFYPSILLLAGNVVFVIARVVP</sequence>